<dbReference type="Gene3D" id="3.40.50.10740">
    <property type="entry name" value="Class I glutamine amidotransferase-like"/>
    <property type="match status" value="1"/>
</dbReference>
<accession>B8CXT0</accession>
<dbReference type="eggNOG" id="COG1619">
    <property type="taxonomic scope" value="Bacteria"/>
</dbReference>
<sequence length="58" mass="6537">MIKPEKLKRGDKVATVSLSWGGAGDKDYRNRYEIGKIRIEKLFGLKVVEMPNSLKGSQ</sequence>
<name>B8CXT0_HALOH</name>
<dbReference type="KEGG" id="hor:Hore_13490"/>
<keyword evidence="2" id="KW-1185">Reference proteome</keyword>
<dbReference type="STRING" id="373903.Hore_13490"/>
<organism evidence="1 2">
    <name type="scientific">Halothermothrix orenii (strain H 168 / OCM 544 / DSM 9562)</name>
    <dbReference type="NCBI Taxonomy" id="373903"/>
    <lineage>
        <taxon>Bacteria</taxon>
        <taxon>Bacillati</taxon>
        <taxon>Bacillota</taxon>
        <taxon>Clostridia</taxon>
        <taxon>Halanaerobiales</taxon>
        <taxon>Halothermotrichaceae</taxon>
        <taxon>Halothermothrix</taxon>
    </lineage>
</organism>
<dbReference type="InterPro" id="IPR027478">
    <property type="entry name" value="LdcA_N"/>
</dbReference>
<dbReference type="AlphaFoldDB" id="B8CXT0"/>
<protein>
    <submittedName>
        <fullName evidence="1">Uncharacterized protein</fullName>
    </submittedName>
</protein>
<dbReference type="EMBL" id="CP001098">
    <property type="protein sequence ID" value="ACL70099.1"/>
    <property type="molecule type" value="Genomic_DNA"/>
</dbReference>
<proteinExistence type="predicted"/>
<reference evidence="1 2" key="1">
    <citation type="journal article" date="2009" name="PLoS ONE">
        <title>Genome analysis of the anaerobic thermohalophilic bacterium Halothermothrix orenii.</title>
        <authorList>
            <person name="Mavromatis K."/>
            <person name="Ivanova N."/>
            <person name="Anderson I."/>
            <person name="Lykidis A."/>
            <person name="Hooper S.D."/>
            <person name="Sun H."/>
            <person name="Kunin V."/>
            <person name="Lapidus A."/>
            <person name="Hugenholtz P."/>
            <person name="Patel B."/>
            <person name="Kyrpides N.C."/>
        </authorList>
    </citation>
    <scope>NUCLEOTIDE SEQUENCE [LARGE SCALE GENOMIC DNA]</scope>
    <source>
        <strain evidence="2">H 168 / OCM 544 / DSM 9562</strain>
    </source>
</reference>
<evidence type="ECO:0000313" key="2">
    <source>
        <dbReference type="Proteomes" id="UP000000719"/>
    </source>
</evidence>
<dbReference type="Proteomes" id="UP000000719">
    <property type="component" value="Chromosome"/>
</dbReference>
<gene>
    <name evidence="1" type="ordered locus">Hore_13490</name>
</gene>
<dbReference type="HOGENOM" id="CLU_3116067_0_0_9"/>
<evidence type="ECO:0000313" key="1">
    <source>
        <dbReference type="EMBL" id="ACL70099.1"/>
    </source>
</evidence>